<organism evidence="1 2">
    <name type="scientific">Glycomyces mayteni</name>
    <dbReference type="NCBI Taxonomy" id="543887"/>
    <lineage>
        <taxon>Bacteria</taxon>
        <taxon>Bacillati</taxon>
        <taxon>Actinomycetota</taxon>
        <taxon>Actinomycetes</taxon>
        <taxon>Glycomycetales</taxon>
        <taxon>Glycomycetaceae</taxon>
        <taxon>Glycomyces</taxon>
    </lineage>
</organism>
<evidence type="ECO:0000313" key="2">
    <source>
        <dbReference type="Proteomes" id="UP001596470"/>
    </source>
</evidence>
<evidence type="ECO:0008006" key="3">
    <source>
        <dbReference type="Google" id="ProtNLM"/>
    </source>
</evidence>
<gene>
    <name evidence="1" type="ORF">ACFQS3_03980</name>
</gene>
<evidence type="ECO:0000313" key="1">
    <source>
        <dbReference type="EMBL" id="MFC6956352.1"/>
    </source>
</evidence>
<reference evidence="2" key="1">
    <citation type="journal article" date="2019" name="Int. J. Syst. Evol. Microbiol.">
        <title>The Global Catalogue of Microorganisms (GCM) 10K type strain sequencing project: providing services to taxonomists for standard genome sequencing and annotation.</title>
        <authorList>
            <consortium name="The Broad Institute Genomics Platform"/>
            <consortium name="The Broad Institute Genome Sequencing Center for Infectious Disease"/>
            <person name="Wu L."/>
            <person name="Ma J."/>
        </authorList>
    </citation>
    <scope>NUCLEOTIDE SEQUENCE [LARGE SCALE GENOMIC DNA]</scope>
    <source>
        <strain evidence="2">KACC 12634</strain>
    </source>
</reference>
<dbReference type="RefSeq" id="WP_382354184.1">
    <property type="nucleotide sequence ID" value="NZ_JBHMBP010000004.1"/>
</dbReference>
<accession>A0ABW2D220</accession>
<keyword evidence="2" id="KW-1185">Reference proteome</keyword>
<dbReference type="InterPro" id="IPR001387">
    <property type="entry name" value="Cro/C1-type_HTH"/>
</dbReference>
<dbReference type="CDD" id="cd00093">
    <property type="entry name" value="HTH_XRE"/>
    <property type="match status" value="1"/>
</dbReference>
<protein>
    <recommendedName>
        <fullName evidence="3">DUF5753 domain-containing protein</fullName>
    </recommendedName>
</protein>
<name>A0ABW2D220_9ACTN</name>
<sequence length="287" mass="32070">MAGTVLNQKLARSYLFAEVHTIAESAGWTPNQFARVMGKSGNTIRAWLDRARLPDIGNLSLICDLGGVDESRKNFILHVGHQLLRGSELIMNLEQRNMYVVESAERTYGTFIKWDPVLPSSLVQTEAFHMVLQPDPLEGAASKIKHWLRKAQRQDNFFSRIGAPGAPTAEIYVPASIFGVFDQLSAKDRIAQIDRMIEVNAMPGCEVLVVRSPLIVPFAFDLFKADERSIAGPDFVYVETFDQSRHVVEPEHLAVYDQGRSLLRADSQGIEGFLDGGIHRLAKEHPE</sequence>
<proteinExistence type="predicted"/>
<dbReference type="Proteomes" id="UP001596470">
    <property type="component" value="Unassembled WGS sequence"/>
</dbReference>
<comment type="caution">
    <text evidence="1">The sequence shown here is derived from an EMBL/GenBank/DDBJ whole genome shotgun (WGS) entry which is preliminary data.</text>
</comment>
<dbReference type="EMBL" id="JBHSYS010000001">
    <property type="protein sequence ID" value="MFC6956352.1"/>
    <property type="molecule type" value="Genomic_DNA"/>
</dbReference>